<evidence type="ECO:0008006" key="3">
    <source>
        <dbReference type="Google" id="ProtNLM"/>
    </source>
</evidence>
<name>A0A2A2ZB78_MYCAV</name>
<protein>
    <recommendedName>
        <fullName evidence="3">FtsK domain-containing protein</fullName>
    </recommendedName>
</protein>
<dbReference type="EMBL" id="NSFD01000055">
    <property type="protein sequence ID" value="PBA23802.1"/>
    <property type="molecule type" value="Genomic_DNA"/>
</dbReference>
<comment type="caution">
    <text evidence="1">The sequence shown here is derived from an EMBL/GenBank/DDBJ whole genome shotgun (WGS) entry which is preliminary data.</text>
</comment>
<dbReference type="InterPro" id="IPR050206">
    <property type="entry name" value="FtsK/SpoIIIE/SftA"/>
</dbReference>
<dbReference type="PANTHER" id="PTHR22683:SF41">
    <property type="entry name" value="DNA TRANSLOCASE FTSK"/>
    <property type="match status" value="1"/>
</dbReference>
<evidence type="ECO:0000313" key="2">
    <source>
        <dbReference type="Proteomes" id="UP000217768"/>
    </source>
</evidence>
<accession>A0A2A2ZB78</accession>
<dbReference type="Gene3D" id="3.40.50.300">
    <property type="entry name" value="P-loop containing nucleotide triphosphate hydrolases"/>
    <property type="match status" value="2"/>
</dbReference>
<dbReference type="Proteomes" id="UP000217768">
    <property type="component" value="Unassembled WGS sequence"/>
</dbReference>
<dbReference type="PANTHER" id="PTHR22683">
    <property type="entry name" value="SPORULATION PROTEIN RELATED"/>
    <property type="match status" value="1"/>
</dbReference>
<evidence type="ECO:0000313" key="1">
    <source>
        <dbReference type="EMBL" id="PBA23802.1"/>
    </source>
</evidence>
<gene>
    <name evidence="1" type="ORF">CKJ66_26460</name>
</gene>
<organism evidence="1 2">
    <name type="scientific">Mycobacterium avium</name>
    <dbReference type="NCBI Taxonomy" id="1764"/>
    <lineage>
        <taxon>Bacteria</taxon>
        <taxon>Bacillati</taxon>
        <taxon>Actinomycetota</taxon>
        <taxon>Actinomycetes</taxon>
        <taxon>Mycobacteriales</taxon>
        <taxon>Mycobacteriaceae</taxon>
        <taxon>Mycobacterium</taxon>
        <taxon>Mycobacterium avium complex (MAC)</taxon>
    </lineage>
</organism>
<proteinExistence type="predicted"/>
<sequence>MSDFVHDRLQFEFPGVGSLAMKIDEADMASATDVGRNTGRYVSEAADGRRIVIMNNHQPVAAIIGMADLRRLDALDIPVAGIAAHIPAPEVTLADLDIRPDWIPVGLTRAGHTAHINPLQHLLVAGKGASDMIGPLLAGVVEDGLDTAFVVASEQPVVIAYPEGRLPHVVSLATSLDIANEERVAEQIAGELDARSDLLRRHSVNTIDQYRRFNHDAGIIDHLIVVIDTADSVLGNQHRLSKVVDDIVQRGAALGASVWLFSPTATRHVIDACDAIEQRIALTTRTAIESRGIIGCADAADLTAGQAILQTRPGTLMPITTFIRDDSLPPRPLESIGPPTGWPSIAQPPTIQQVLCLPYESTSTSNRFEAPIGRFEAPIGVIDDPRAHRLVPFSLEFVSGAANLIRAQGPSTPSTQILLDALLASSAQLYTPNELQFRYIGHSPEYRVFSSRELPHVASVHRWGDPTNELNDAITEAIATESGAHTVVIVDDWRPFHAPEYEQETAGLNDVISRVFRMRQNTSPGVHILAICYGGSVPPYSRVLLEKSLHSVYLSGIDPSLADSTTRAILRRLPNNPHHAAVAQRHLVLAAA</sequence>
<dbReference type="InterPro" id="IPR027417">
    <property type="entry name" value="P-loop_NTPase"/>
</dbReference>
<reference evidence="1 2" key="1">
    <citation type="submission" date="2017-08" db="EMBL/GenBank/DDBJ databases">
        <title>Phylogenetic analysis of Mycobacterium avium complex whole genomes.</title>
        <authorList>
            <person name="Caverly L.J."/>
            <person name="Spilker T."/>
            <person name="Lipuma J."/>
        </authorList>
    </citation>
    <scope>NUCLEOTIDE SEQUENCE [LARGE SCALE GENOMIC DNA]</scope>
    <source>
        <strain evidence="1 2">FLAC0165</strain>
    </source>
</reference>
<dbReference type="AlphaFoldDB" id="A0A2A2ZB78"/>